<dbReference type="AlphaFoldDB" id="A0A4U0PWX3"/>
<proteinExistence type="predicted"/>
<comment type="caution">
    <text evidence="2">The sequence shown here is derived from an EMBL/GenBank/DDBJ whole genome shotgun (WGS) entry which is preliminary data.</text>
</comment>
<organism evidence="2 3">
    <name type="scientific">Chitiniphilus eburneus</name>
    <dbReference type="NCBI Taxonomy" id="2571148"/>
    <lineage>
        <taxon>Bacteria</taxon>
        <taxon>Pseudomonadati</taxon>
        <taxon>Pseudomonadota</taxon>
        <taxon>Betaproteobacteria</taxon>
        <taxon>Neisseriales</taxon>
        <taxon>Chitinibacteraceae</taxon>
        <taxon>Chitiniphilus</taxon>
    </lineage>
</organism>
<accession>A0A4U0PWX3</accession>
<feature type="signal peptide" evidence="1">
    <location>
        <begin position="1"/>
        <end position="28"/>
    </location>
</feature>
<gene>
    <name evidence="2" type="ORF">FAZ21_11500</name>
</gene>
<evidence type="ECO:0000256" key="1">
    <source>
        <dbReference type="SAM" id="SignalP"/>
    </source>
</evidence>
<dbReference type="RefSeq" id="WP_136773595.1">
    <property type="nucleotide sequence ID" value="NZ_SUMF01000012.1"/>
</dbReference>
<dbReference type="EMBL" id="SUMF01000012">
    <property type="protein sequence ID" value="TJZ73029.1"/>
    <property type="molecule type" value="Genomic_DNA"/>
</dbReference>
<evidence type="ECO:0000313" key="3">
    <source>
        <dbReference type="Proteomes" id="UP000310016"/>
    </source>
</evidence>
<protein>
    <submittedName>
        <fullName evidence="2">Uncharacterized protein</fullName>
    </submittedName>
</protein>
<reference evidence="2 3" key="1">
    <citation type="submission" date="2019-04" db="EMBL/GenBank/DDBJ databases">
        <title>Chitiniphilus eburnea sp. nov., a novel chitinolytic bacterium isolated from aquaculture sludge.</title>
        <authorList>
            <person name="Sheng M."/>
        </authorList>
    </citation>
    <scope>NUCLEOTIDE SEQUENCE [LARGE SCALE GENOMIC DNA]</scope>
    <source>
        <strain evidence="2 3">HX-2-15</strain>
    </source>
</reference>
<keyword evidence="3" id="KW-1185">Reference proteome</keyword>
<name>A0A4U0PWX3_9NEIS</name>
<dbReference type="Proteomes" id="UP000310016">
    <property type="component" value="Unassembled WGS sequence"/>
</dbReference>
<evidence type="ECO:0000313" key="2">
    <source>
        <dbReference type="EMBL" id="TJZ73029.1"/>
    </source>
</evidence>
<feature type="chain" id="PRO_5020361243" evidence="1">
    <location>
        <begin position="29"/>
        <end position="168"/>
    </location>
</feature>
<sequence>MAIMQAMFANLRLLPLLLLLGLPTPGSGAGKGGSVPTHFGDRMEAALTCRSEFSTAHWRDYFRTYLGTPLRTWGEAEWFDSHNAVLAGNQSKEVFVNVPESGALIVGALIPAPVADVRRNIEQRLSIRFEPLPGPYPRYLSKFGSVLVGLPNRQTKWYCARWHLGNRP</sequence>
<keyword evidence="1" id="KW-0732">Signal</keyword>
<dbReference type="OrthoDB" id="9131880at2"/>